<dbReference type="Proteomes" id="UP000250245">
    <property type="component" value="Unassembled WGS sequence"/>
</dbReference>
<proteinExistence type="predicted"/>
<dbReference type="SUPFAM" id="SSF55874">
    <property type="entry name" value="ATPase domain of HSP90 chaperone/DNA topoisomerase II/histidine kinase"/>
    <property type="match status" value="1"/>
</dbReference>
<evidence type="ECO:0000256" key="1">
    <source>
        <dbReference type="SAM" id="Phobius"/>
    </source>
</evidence>
<reference evidence="2 3" key="1">
    <citation type="submission" date="2018-06" db="EMBL/GenBank/DDBJ databases">
        <authorList>
            <consortium name="Pathogen Informatics"/>
            <person name="Doyle S."/>
        </authorList>
    </citation>
    <scope>NUCLEOTIDE SEQUENCE [LARGE SCALE GENOMIC DNA]</scope>
    <source>
        <strain evidence="2 3">NCTC11820</strain>
    </source>
</reference>
<keyword evidence="1" id="KW-1133">Transmembrane helix</keyword>
<organism evidence="2 3">
    <name type="scientific">Mobiluncus curtisii</name>
    <dbReference type="NCBI Taxonomy" id="2051"/>
    <lineage>
        <taxon>Bacteria</taxon>
        <taxon>Bacillati</taxon>
        <taxon>Actinomycetota</taxon>
        <taxon>Actinomycetes</taxon>
        <taxon>Actinomycetales</taxon>
        <taxon>Actinomycetaceae</taxon>
        <taxon>Mobiluncus</taxon>
    </lineage>
</organism>
<feature type="transmembrane region" description="Helical" evidence="1">
    <location>
        <begin position="45"/>
        <end position="68"/>
    </location>
</feature>
<name>A0A2X3AWE6_9ACTO</name>
<dbReference type="GeneID" id="55564979"/>
<dbReference type="EMBL" id="UASJ01000001">
    <property type="protein sequence ID" value="SQB65680.1"/>
    <property type="molecule type" value="Genomic_DNA"/>
</dbReference>
<dbReference type="InterPro" id="IPR036890">
    <property type="entry name" value="HATPase_C_sf"/>
</dbReference>
<feature type="transmembrane region" description="Helical" evidence="1">
    <location>
        <begin position="12"/>
        <end position="33"/>
    </location>
</feature>
<feature type="transmembrane region" description="Helical" evidence="1">
    <location>
        <begin position="106"/>
        <end position="127"/>
    </location>
</feature>
<evidence type="ECO:0000313" key="3">
    <source>
        <dbReference type="Proteomes" id="UP000250245"/>
    </source>
</evidence>
<dbReference type="AlphaFoldDB" id="A0A2X3AWE6"/>
<keyword evidence="1" id="KW-0812">Transmembrane</keyword>
<dbReference type="OMA" id="TININMV"/>
<gene>
    <name evidence="2" type="ORF">NCTC11820_01751</name>
</gene>
<evidence type="ECO:0000313" key="2">
    <source>
        <dbReference type="EMBL" id="SQB65680.1"/>
    </source>
</evidence>
<keyword evidence="1" id="KW-0472">Membrane</keyword>
<keyword evidence="2" id="KW-0418">Kinase</keyword>
<dbReference type="RefSeq" id="WP_013188989.1">
    <property type="nucleotide sequence ID" value="NZ_CP068112.1"/>
</dbReference>
<accession>A0A2X3AWE6</accession>
<dbReference type="GO" id="GO:0016301">
    <property type="term" value="F:kinase activity"/>
    <property type="evidence" value="ECO:0007669"/>
    <property type="project" value="UniProtKB-KW"/>
</dbReference>
<protein>
    <submittedName>
        <fullName evidence="2">Signal transduction histidine kinase</fullName>
    </submittedName>
</protein>
<sequence length="478" mass="54255">MSDQLYNLTSVQMGAATTLMCIGLLAACLLTMGQWLIHRRRLATVFLFSVVILLAFYMWAFATVFIHSQTGIFWLQDRNFGWFVVVCLGLGAMTMGTNYRYAEIPLLVTLTPTMPPFVTAGGVWVLLTSGALTTSWLCVQVWRDWQLLHRDLSPFSVKEALDRLQHGIAFAKFRGRSKFANAAMEGLLGRLGLTSLTNMGTLERQLCQFRFETKNHQASPDPLNCWEENEDGTSRLRITEPDGRTWVLTQSRIRDDRRSWIQLLAVDVSDYMTLSYQLSAEIDALQDRQKRLVRETSRLDEALSRRLILSARSTIHDTLSQRISFVHRFLEDEVSDDERLHRLQGLLEDLPSDLSKDRVTATPEIWLETLQDLATAAELELHISGDLPPQVNKARMFTDVLREAITNVLIHTTSCEMEVRLDQDASSFWIEVSNPSTMETALTYGTGLSNLESRLEALGGSLSVFTTPRFTLRARLPR</sequence>
<feature type="transmembrane region" description="Helical" evidence="1">
    <location>
        <begin position="80"/>
        <end position="99"/>
    </location>
</feature>
<keyword evidence="2" id="KW-0808">Transferase</keyword>
<dbReference type="Gene3D" id="3.30.565.10">
    <property type="entry name" value="Histidine kinase-like ATPase, C-terminal domain"/>
    <property type="match status" value="1"/>
</dbReference>